<dbReference type="RefSeq" id="WP_183587655.1">
    <property type="nucleotide sequence ID" value="NZ_JACHXJ010000012.1"/>
</dbReference>
<dbReference type="Proteomes" id="UP000517523">
    <property type="component" value="Unassembled WGS sequence"/>
</dbReference>
<protein>
    <submittedName>
        <fullName evidence="2">Phage terminase Nu1 subunit (DNA packaging protein)</fullName>
    </submittedName>
</protein>
<evidence type="ECO:0000313" key="3">
    <source>
        <dbReference type="Proteomes" id="UP000517523"/>
    </source>
</evidence>
<dbReference type="EMBL" id="JACHXJ010000012">
    <property type="protein sequence ID" value="MBB3132109.1"/>
    <property type="molecule type" value="Genomic_DNA"/>
</dbReference>
<name>A0A839U3S6_9BACL</name>
<gene>
    <name evidence="2" type="ORF">FHS19_006836</name>
</gene>
<comment type="caution">
    <text evidence="2">The sequence shown here is derived from an EMBL/GenBank/DDBJ whole genome shotgun (WGS) entry which is preliminary data.</text>
</comment>
<evidence type="ECO:0000256" key="1">
    <source>
        <dbReference type="SAM" id="Coils"/>
    </source>
</evidence>
<reference evidence="2 3" key="1">
    <citation type="submission" date="2020-08" db="EMBL/GenBank/DDBJ databases">
        <title>Genomic Encyclopedia of Type Strains, Phase III (KMG-III): the genomes of soil and plant-associated and newly described type strains.</title>
        <authorList>
            <person name="Whitman W."/>
        </authorList>
    </citation>
    <scope>NUCLEOTIDE SEQUENCE [LARGE SCALE GENOMIC DNA]</scope>
    <source>
        <strain evidence="2 3">CECT 5831</strain>
    </source>
</reference>
<proteinExistence type="predicted"/>
<evidence type="ECO:0000313" key="2">
    <source>
        <dbReference type="EMBL" id="MBB3132109.1"/>
    </source>
</evidence>
<feature type="coiled-coil region" evidence="1">
    <location>
        <begin position="69"/>
        <end position="96"/>
    </location>
</feature>
<sequence>MRKGDKKPEGIVGTSELAAIVGKTKQWISQLTRDGVLTQVSRGKYNLAESVQAYIKHVTGVAEEGKVSYNDEKAQHEQIKKEIAQLELEEKRKNLHTTKDVQEAWGDLLVNFRGMLMVLPPKLAGELTYMTDAKEIRTLLESRLTEALIELSKYDPLEESDAPYGGEGA</sequence>
<keyword evidence="1" id="KW-0175">Coiled coil</keyword>
<dbReference type="AlphaFoldDB" id="A0A839U3S6"/>
<accession>A0A839U3S6</accession>
<organism evidence="2 3">
    <name type="scientific">Paenibacillus rhizosphaerae</name>
    <dbReference type="NCBI Taxonomy" id="297318"/>
    <lineage>
        <taxon>Bacteria</taxon>
        <taxon>Bacillati</taxon>
        <taxon>Bacillota</taxon>
        <taxon>Bacilli</taxon>
        <taxon>Bacillales</taxon>
        <taxon>Paenibacillaceae</taxon>
        <taxon>Paenibacillus</taxon>
    </lineage>
</organism>